<feature type="domain" description="DinB-like" evidence="1">
    <location>
        <begin position="9"/>
        <end position="149"/>
    </location>
</feature>
<reference evidence="3" key="1">
    <citation type="journal article" date="2019" name="Int. J. Syst. Evol. Microbiol.">
        <title>The Global Catalogue of Microorganisms (GCM) 10K type strain sequencing project: providing services to taxonomists for standard genome sequencing and annotation.</title>
        <authorList>
            <consortium name="The Broad Institute Genomics Platform"/>
            <consortium name="The Broad Institute Genome Sequencing Center for Infectious Disease"/>
            <person name="Wu L."/>
            <person name="Ma J."/>
        </authorList>
    </citation>
    <scope>NUCLEOTIDE SEQUENCE [LARGE SCALE GENOMIC DNA]</scope>
    <source>
        <strain evidence="3">CGMCC 1.12769</strain>
    </source>
</reference>
<dbReference type="SUPFAM" id="SSF109854">
    <property type="entry name" value="DinB/YfiT-like putative metalloenzymes"/>
    <property type="match status" value="1"/>
</dbReference>
<dbReference type="EMBL" id="BMFT01000001">
    <property type="protein sequence ID" value="GGH21736.1"/>
    <property type="molecule type" value="Genomic_DNA"/>
</dbReference>
<dbReference type="Proteomes" id="UP000659344">
    <property type="component" value="Unassembled WGS sequence"/>
</dbReference>
<gene>
    <name evidence="2" type="ORF">GCM10008013_19810</name>
</gene>
<proteinExistence type="predicted"/>
<name>A0ABQ1YD53_9BACL</name>
<dbReference type="InterPro" id="IPR024775">
    <property type="entry name" value="DinB-like"/>
</dbReference>
<sequence>MEAFLFKQIAFVRAQILKLLDDVSEEMADQIPEGFRNNIHWNLGHIYIILERFAFHFLNLPEQLPDGFKEQFAIGSSPLTTPDTVPVPSFQELKILLQEQPERIRVALAQRLQEKIDPPYTTSSGMTLETPEQFLIFGIYHEAQHLNTIKYYKKVLSH</sequence>
<keyword evidence="3" id="KW-1185">Reference proteome</keyword>
<organism evidence="2 3">
    <name type="scientific">Paenibacillus segetis</name>
    <dbReference type="NCBI Taxonomy" id="1325360"/>
    <lineage>
        <taxon>Bacteria</taxon>
        <taxon>Bacillati</taxon>
        <taxon>Bacillota</taxon>
        <taxon>Bacilli</taxon>
        <taxon>Bacillales</taxon>
        <taxon>Paenibacillaceae</taxon>
        <taxon>Paenibacillus</taxon>
    </lineage>
</organism>
<evidence type="ECO:0000259" key="1">
    <source>
        <dbReference type="Pfam" id="PF12867"/>
    </source>
</evidence>
<accession>A0ABQ1YD53</accession>
<dbReference type="Gene3D" id="1.20.120.450">
    <property type="entry name" value="dinb family like domain"/>
    <property type="match status" value="1"/>
</dbReference>
<dbReference type="InterPro" id="IPR034660">
    <property type="entry name" value="DinB/YfiT-like"/>
</dbReference>
<protein>
    <recommendedName>
        <fullName evidence="1">DinB-like domain-containing protein</fullName>
    </recommendedName>
</protein>
<evidence type="ECO:0000313" key="2">
    <source>
        <dbReference type="EMBL" id="GGH21736.1"/>
    </source>
</evidence>
<dbReference type="RefSeq" id="WP_188538191.1">
    <property type="nucleotide sequence ID" value="NZ_BMFT01000001.1"/>
</dbReference>
<evidence type="ECO:0000313" key="3">
    <source>
        <dbReference type="Proteomes" id="UP000659344"/>
    </source>
</evidence>
<dbReference type="Pfam" id="PF12867">
    <property type="entry name" value="DinB_2"/>
    <property type="match status" value="1"/>
</dbReference>
<comment type="caution">
    <text evidence="2">The sequence shown here is derived from an EMBL/GenBank/DDBJ whole genome shotgun (WGS) entry which is preliminary data.</text>
</comment>